<evidence type="ECO:0000256" key="4">
    <source>
        <dbReference type="SAM" id="SignalP"/>
    </source>
</evidence>
<dbReference type="InterPro" id="IPR008979">
    <property type="entry name" value="Galactose-bd-like_sf"/>
</dbReference>
<dbReference type="Pfam" id="PF08531">
    <property type="entry name" value="Bac_rhamnosid_N"/>
    <property type="match status" value="1"/>
</dbReference>
<evidence type="ECO:0000313" key="9">
    <source>
        <dbReference type="EMBL" id="PUZ23398.1"/>
    </source>
</evidence>
<evidence type="ECO:0000256" key="1">
    <source>
        <dbReference type="ARBA" id="ARBA00001445"/>
    </source>
</evidence>
<protein>
    <recommendedName>
        <fullName evidence="2">alpha-L-rhamnosidase</fullName>
        <ecNumber evidence="2">3.2.1.40</ecNumber>
    </recommendedName>
</protein>
<comment type="caution">
    <text evidence="9">The sequence shown here is derived from an EMBL/GenBank/DDBJ whole genome shotgun (WGS) entry which is preliminary data.</text>
</comment>
<accession>A0A2T7BE69</accession>
<dbReference type="InterPro" id="IPR035398">
    <property type="entry name" value="Bac_rhamnosid_C"/>
</dbReference>
<dbReference type="InterPro" id="IPR035396">
    <property type="entry name" value="Bac_rhamnosid6H"/>
</dbReference>
<feature type="domain" description="Alpha-L-rhamnosidase concanavalin-like" evidence="5">
    <location>
        <begin position="227"/>
        <end position="325"/>
    </location>
</feature>
<proteinExistence type="predicted"/>
<dbReference type="Pfam" id="PF17390">
    <property type="entry name" value="Bac_rhamnosid_C"/>
    <property type="match status" value="1"/>
</dbReference>
<feature type="domain" description="Alpha-L-rhamnosidase six-hairpin glycosidase" evidence="7">
    <location>
        <begin position="332"/>
        <end position="667"/>
    </location>
</feature>
<organism evidence="9 10">
    <name type="scientific">Chitinophaga parva</name>
    <dbReference type="NCBI Taxonomy" id="2169414"/>
    <lineage>
        <taxon>Bacteria</taxon>
        <taxon>Pseudomonadati</taxon>
        <taxon>Bacteroidota</taxon>
        <taxon>Chitinophagia</taxon>
        <taxon>Chitinophagales</taxon>
        <taxon>Chitinophagaceae</taxon>
        <taxon>Chitinophaga</taxon>
    </lineage>
</organism>
<comment type="catalytic activity">
    <reaction evidence="1">
        <text>Hydrolysis of terminal non-reducing alpha-L-rhamnose residues in alpha-L-rhamnosides.</text>
        <dbReference type="EC" id="3.2.1.40"/>
    </reaction>
</comment>
<feature type="signal peptide" evidence="4">
    <location>
        <begin position="1"/>
        <end position="21"/>
    </location>
</feature>
<dbReference type="Pfam" id="PF17389">
    <property type="entry name" value="Bac_rhamnosid6H"/>
    <property type="match status" value="1"/>
</dbReference>
<dbReference type="InterPro" id="IPR016007">
    <property type="entry name" value="Alpha_rhamnosid"/>
</dbReference>
<reference evidence="9 10" key="1">
    <citation type="submission" date="2018-04" db="EMBL/GenBank/DDBJ databases">
        <title>Chitinophaga fuyangensis sp. nov., isolated from soil in a chemical factory.</title>
        <authorList>
            <person name="Chen K."/>
        </authorList>
    </citation>
    <scope>NUCLEOTIDE SEQUENCE [LARGE SCALE GENOMIC DNA]</scope>
    <source>
        <strain evidence="9 10">LY-1</strain>
    </source>
</reference>
<dbReference type="Gene3D" id="2.60.120.260">
    <property type="entry name" value="Galactose-binding domain-like"/>
    <property type="match status" value="2"/>
</dbReference>
<evidence type="ECO:0000256" key="2">
    <source>
        <dbReference type="ARBA" id="ARBA00012652"/>
    </source>
</evidence>
<dbReference type="PANTHER" id="PTHR33307">
    <property type="entry name" value="ALPHA-RHAMNOSIDASE (EUROFUNG)"/>
    <property type="match status" value="1"/>
</dbReference>
<dbReference type="SUPFAM" id="SSF49785">
    <property type="entry name" value="Galactose-binding domain-like"/>
    <property type="match status" value="1"/>
</dbReference>
<evidence type="ECO:0000259" key="6">
    <source>
        <dbReference type="Pfam" id="PF08531"/>
    </source>
</evidence>
<dbReference type="Proteomes" id="UP000244450">
    <property type="component" value="Unassembled WGS sequence"/>
</dbReference>
<evidence type="ECO:0000259" key="8">
    <source>
        <dbReference type="Pfam" id="PF17390"/>
    </source>
</evidence>
<evidence type="ECO:0000256" key="3">
    <source>
        <dbReference type="ARBA" id="ARBA00022801"/>
    </source>
</evidence>
<dbReference type="EMBL" id="QCYK01000003">
    <property type="protein sequence ID" value="PUZ23398.1"/>
    <property type="molecule type" value="Genomic_DNA"/>
</dbReference>
<dbReference type="RefSeq" id="WP_108689200.1">
    <property type="nucleotide sequence ID" value="NZ_QCYK01000003.1"/>
</dbReference>
<feature type="domain" description="Alpha-L-rhamnosidase C-terminal" evidence="8">
    <location>
        <begin position="669"/>
        <end position="740"/>
    </location>
</feature>
<dbReference type="Gene3D" id="2.60.420.10">
    <property type="entry name" value="Maltose phosphorylase, domain 3"/>
    <property type="match status" value="1"/>
</dbReference>
<dbReference type="SUPFAM" id="SSF48208">
    <property type="entry name" value="Six-hairpin glycosidases"/>
    <property type="match status" value="1"/>
</dbReference>
<dbReference type="InterPro" id="IPR008902">
    <property type="entry name" value="Rhamnosid_concanavalin"/>
</dbReference>
<gene>
    <name evidence="9" type="ORF">DCC81_23760</name>
</gene>
<dbReference type="Gene3D" id="1.50.10.10">
    <property type="match status" value="1"/>
</dbReference>
<evidence type="ECO:0000313" key="10">
    <source>
        <dbReference type="Proteomes" id="UP000244450"/>
    </source>
</evidence>
<dbReference type="OrthoDB" id="9766741at2"/>
<name>A0A2T7BE69_9BACT</name>
<feature type="domain" description="Bacterial alpha-L-rhamnosidase N-terminal" evidence="6">
    <location>
        <begin position="59"/>
        <end position="198"/>
    </location>
</feature>
<evidence type="ECO:0000259" key="7">
    <source>
        <dbReference type="Pfam" id="PF17389"/>
    </source>
</evidence>
<dbReference type="InterPro" id="IPR013737">
    <property type="entry name" value="Bac_rhamnosid_N"/>
</dbReference>
<evidence type="ECO:0000259" key="5">
    <source>
        <dbReference type="Pfam" id="PF05592"/>
    </source>
</evidence>
<keyword evidence="10" id="KW-1185">Reference proteome</keyword>
<dbReference type="AlphaFoldDB" id="A0A2T7BE69"/>
<dbReference type="GO" id="GO:0030596">
    <property type="term" value="F:alpha-L-rhamnosidase activity"/>
    <property type="evidence" value="ECO:0007669"/>
    <property type="project" value="UniProtKB-EC"/>
</dbReference>
<dbReference type="InterPro" id="IPR008928">
    <property type="entry name" value="6-hairpin_glycosidase_sf"/>
</dbReference>
<dbReference type="PANTHER" id="PTHR33307:SF6">
    <property type="entry name" value="ALPHA-RHAMNOSIDASE (EUROFUNG)-RELATED"/>
    <property type="match status" value="1"/>
</dbReference>
<keyword evidence="3" id="KW-0378">Hydrolase</keyword>
<dbReference type="PIRSF" id="PIRSF010631">
    <property type="entry name" value="A-rhamnsds"/>
    <property type="match status" value="1"/>
</dbReference>
<dbReference type="InterPro" id="IPR012341">
    <property type="entry name" value="6hp_glycosidase-like_sf"/>
</dbReference>
<dbReference type="Pfam" id="PF05592">
    <property type="entry name" value="Bac_rhamnosid"/>
    <property type="match status" value="1"/>
</dbReference>
<feature type="chain" id="PRO_5015470927" description="alpha-L-rhamnosidase" evidence="4">
    <location>
        <begin position="22"/>
        <end position="751"/>
    </location>
</feature>
<sequence length="751" mass="83590">MRLHLLLVCCLIFLGKDTAFSQQQPAFSDHAYWINPGYEEASGRRPCPVFAKDFTAARKVKAASLRISAHGLYEAWLNDKRVGNAWLTPGWTSYQARIQYQDYDVTPLLKKGQNKLRVNIGEGWYRGAFGNRQTPDLWGKDAGLICQLHITYMDGSEATVFTDSTWKTAPGPIRYANIYNGETYDARVQPDQWTSAVVGDYAKDILVPSIAPPVKEHEVVKALKVFTTPKGEQVIDFGQNLVGWVRFKVKGNAGDTITLAHAEVLDRDGNFYTGNLRSAESTDRYILSGKGEETFAPHFTWHGFRYVKVQGCTVKPEDFTAVVLYSDMAPSGTFSCSSPLVDRLQQNITWSLRGNFLDVPTDCPQRSERLGWTADAQVFFRTAAFNYDVKTFFEKWMADIAIEQGADGSMPWVVPDVYGIAKARPPRLVAGWGDAVTVLPWQHFEVYNDTAVLQSHYDGMKRWVDFVSANAPGFLWKSRGFGDWLAPGDSTSLPYIDQCWWAYSTQLVINAAKVLHKPADIAYYQDQLDHIKAAFLENYITADGKTKVTPTQTAYVLALQFHLLPDSLQAHAAAELAALVKANNNHLATGFLGTPFLLFALSDHGYSDLAFTLLMQETCPSWLYPVKQGATTIWEKWDAQMPDGTLQQVSFNHYAYGAVGAWLYSYVAGIDMAAPGYRQLVIHPHVGGGLTWAKASYKTAGGQVVSNWELDGKRLKMHVEIPAGSTALVYVPGKAPRQMGSGVYDLEGTMD</sequence>
<keyword evidence="4" id="KW-0732">Signal</keyword>
<dbReference type="GO" id="GO:0005975">
    <property type="term" value="P:carbohydrate metabolic process"/>
    <property type="evidence" value="ECO:0007669"/>
    <property type="project" value="InterPro"/>
</dbReference>
<dbReference type="EC" id="3.2.1.40" evidence="2"/>